<feature type="domain" description="HAUS augmin-like complex subunit 6 N-terminal" evidence="2">
    <location>
        <begin position="1"/>
        <end position="177"/>
    </location>
</feature>
<dbReference type="GO" id="GO:0070652">
    <property type="term" value="C:HAUS complex"/>
    <property type="evidence" value="ECO:0007669"/>
    <property type="project" value="InterPro"/>
</dbReference>
<dbReference type="Pfam" id="PF14661">
    <property type="entry name" value="HAUS6_N"/>
    <property type="match status" value="1"/>
</dbReference>
<dbReference type="PANTHER" id="PTHR16151">
    <property type="entry name" value="HAUS AUGMIN-LIKE COMPLEX SUBUNIT 6"/>
    <property type="match status" value="1"/>
</dbReference>
<accession>A0A8J2JPG5</accession>
<dbReference type="GO" id="GO:0008017">
    <property type="term" value="F:microtubule binding"/>
    <property type="evidence" value="ECO:0007669"/>
    <property type="project" value="TreeGrafter"/>
</dbReference>
<name>A0A8J2JPG5_9HEXA</name>
<protein>
    <recommendedName>
        <fullName evidence="2">HAUS augmin-like complex subunit 6 N-terminal domain-containing protein</fullName>
    </recommendedName>
</protein>
<reference evidence="3" key="1">
    <citation type="submission" date="2021-06" db="EMBL/GenBank/DDBJ databases">
        <authorList>
            <person name="Hodson N. C."/>
            <person name="Mongue J. A."/>
            <person name="Jaron S. K."/>
        </authorList>
    </citation>
    <scope>NUCLEOTIDE SEQUENCE</scope>
</reference>
<keyword evidence="1" id="KW-0175">Coiled coil</keyword>
<evidence type="ECO:0000259" key="2">
    <source>
        <dbReference type="Pfam" id="PF14661"/>
    </source>
</evidence>
<dbReference type="GO" id="GO:1990498">
    <property type="term" value="C:mitotic spindle microtubule"/>
    <property type="evidence" value="ECO:0007669"/>
    <property type="project" value="TreeGrafter"/>
</dbReference>
<organism evidence="3 4">
    <name type="scientific">Allacma fusca</name>
    <dbReference type="NCBI Taxonomy" id="39272"/>
    <lineage>
        <taxon>Eukaryota</taxon>
        <taxon>Metazoa</taxon>
        <taxon>Ecdysozoa</taxon>
        <taxon>Arthropoda</taxon>
        <taxon>Hexapoda</taxon>
        <taxon>Collembola</taxon>
        <taxon>Symphypleona</taxon>
        <taxon>Sminthuridae</taxon>
        <taxon>Allacma</taxon>
    </lineage>
</organism>
<dbReference type="GO" id="GO:0051225">
    <property type="term" value="P:spindle assembly"/>
    <property type="evidence" value="ECO:0007669"/>
    <property type="project" value="InterPro"/>
</dbReference>
<dbReference type="EMBL" id="CAJVCH010093389">
    <property type="protein sequence ID" value="CAG7722878.1"/>
    <property type="molecule type" value="Genomic_DNA"/>
</dbReference>
<comment type="caution">
    <text evidence="3">The sequence shown here is derived from an EMBL/GenBank/DDBJ whole genome shotgun (WGS) entry which is preliminary data.</text>
</comment>
<keyword evidence="4" id="KW-1185">Reference proteome</keyword>
<dbReference type="Proteomes" id="UP000708208">
    <property type="component" value="Unassembled WGS sequence"/>
</dbReference>
<dbReference type="OrthoDB" id="5575722at2759"/>
<feature type="coiled-coil region" evidence="1">
    <location>
        <begin position="319"/>
        <end position="346"/>
    </location>
</feature>
<proteinExistence type="predicted"/>
<sequence>MFKASNSEAFIAVTHFLFDLLDKAESVSRFRNAWPIYEKKQESLYRRVALEWFKEIVTVNPNFFSRNFKVEQLQGLVVNPYGDRFIKFINGFVNFVIHQVSITEGDMSDSMLLPPVFTGNPEVTKRQGLIRGKRIDELKQQIKSCEVQRTRELMNINELTTKIKKIEKENAQELLQRKAAVTKLIEIQPDIFPDDATVMLTEEADFIRKEFKMIPIADHQKAFHEIQTPICKYVHTKWVEEVMALGHNVEALIDFFQKNSRLYTMLLASAQKRIYLDVFDLVLPQELKEKEDLSISDILTFYGDVAKMCFNQVNKAVVSTEIINRKKNLENKLNSLNKRSQDIGTMDNINKADLKKEIDFELQKLSIKLENAHWSEFSEFHGMQFSSLFKFSPPRLVDTTKVTGLTPAVSGYLPEIAPIQNVLDTLNQSRYSEILQKSRNDNLGDRSFKQISILRHSREHITSVTTARQDICDSPVSHIPSKTIEPLVLLHPRNSRRSSLSTFRLSLPPSIEDDEHFESDGVSSNTLGNRALIEENETVQAAEADTTERLVTDSLDRMDELRKCFASASTETPMEQPLSKAKVRRRSSLNLKGKKLLDSTFNESSIEDLEGILGIMDVTLSYGDFLDVSIDCDEVAVL</sequence>
<evidence type="ECO:0000313" key="3">
    <source>
        <dbReference type="EMBL" id="CAG7722878.1"/>
    </source>
</evidence>
<dbReference type="PANTHER" id="PTHR16151:SF2">
    <property type="entry name" value="HAUS AUGMIN-LIKE COMPLEX SUBUNIT 6"/>
    <property type="match status" value="1"/>
</dbReference>
<gene>
    <name evidence="3" type="ORF">AFUS01_LOCUS11988</name>
</gene>
<feature type="coiled-coil region" evidence="1">
    <location>
        <begin position="149"/>
        <end position="176"/>
    </location>
</feature>
<dbReference type="AlphaFoldDB" id="A0A8J2JPG5"/>
<dbReference type="InterPro" id="IPR028163">
    <property type="entry name" value="HAUS_6_N"/>
</dbReference>
<evidence type="ECO:0000313" key="4">
    <source>
        <dbReference type="Proteomes" id="UP000708208"/>
    </source>
</evidence>
<dbReference type="InterPro" id="IPR026797">
    <property type="entry name" value="HAUS_6"/>
</dbReference>
<evidence type="ECO:0000256" key="1">
    <source>
        <dbReference type="SAM" id="Coils"/>
    </source>
</evidence>